<evidence type="ECO:0000256" key="1">
    <source>
        <dbReference type="SAM" id="Coils"/>
    </source>
</evidence>
<evidence type="ECO:0000313" key="3">
    <source>
        <dbReference type="Proteomes" id="UP001589818"/>
    </source>
</evidence>
<keyword evidence="1" id="KW-0175">Coiled coil</keyword>
<comment type="caution">
    <text evidence="2">The sequence shown here is derived from an EMBL/GenBank/DDBJ whole genome shotgun (WGS) entry which is preliminary data.</text>
</comment>
<dbReference type="RefSeq" id="WP_204819261.1">
    <property type="nucleotide sequence ID" value="NZ_JANHOF010000003.1"/>
</dbReference>
<dbReference type="Proteomes" id="UP001589818">
    <property type="component" value="Unassembled WGS sequence"/>
</dbReference>
<evidence type="ECO:0000313" key="2">
    <source>
        <dbReference type="EMBL" id="MFC0392143.1"/>
    </source>
</evidence>
<accession>A0ABV6JBZ1</accession>
<feature type="coiled-coil region" evidence="1">
    <location>
        <begin position="12"/>
        <end position="135"/>
    </location>
</feature>
<sequence>MPNSFHLRLSDAKERLFRLQKAERRIQDLQKRVRELERLVIQLEIQLEDEQADVDKLTRMSLANLFHTILRSKAEQLEMERQQALSAALKLQEAKQTLADTEADLKRVGDDLAHYRNAKREYDELVVERESLLRNSPTSSQSLTEMEEQIGDQAILVKEIHEALTAGRRVLNSLQDASSSLEKAENWGNWDMWGGGGVISTHLKHNHVDDAKQFIHNANHLILNFRDELADVKRSISIEIDISSMLKMADYWFDGLISDWIVQGRIKDAQSQVLEAMHQVRTIVNHLHAEHQSESAVLQEMKTKRTNWIETFQAG</sequence>
<gene>
    <name evidence="2" type="ORF">ACFFJ8_12300</name>
</gene>
<name>A0ABV6JBZ1_9BACL</name>
<protein>
    <submittedName>
        <fullName evidence="2">Uncharacterized protein</fullName>
    </submittedName>
</protein>
<proteinExistence type="predicted"/>
<organism evidence="2 3">
    <name type="scientific">Paenibacillus mendelii</name>
    <dbReference type="NCBI Taxonomy" id="206163"/>
    <lineage>
        <taxon>Bacteria</taxon>
        <taxon>Bacillati</taxon>
        <taxon>Bacillota</taxon>
        <taxon>Bacilli</taxon>
        <taxon>Bacillales</taxon>
        <taxon>Paenibacillaceae</taxon>
        <taxon>Paenibacillus</taxon>
    </lineage>
</organism>
<keyword evidence="3" id="KW-1185">Reference proteome</keyword>
<dbReference type="EMBL" id="JBHLVF010000017">
    <property type="protein sequence ID" value="MFC0392143.1"/>
    <property type="molecule type" value="Genomic_DNA"/>
</dbReference>
<reference evidence="2 3" key="1">
    <citation type="submission" date="2024-09" db="EMBL/GenBank/DDBJ databases">
        <authorList>
            <person name="Sun Q."/>
            <person name="Mori K."/>
        </authorList>
    </citation>
    <scope>NUCLEOTIDE SEQUENCE [LARGE SCALE GENOMIC DNA]</scope>
    <source>
        <strain evidence="2 3">CCM 4839</strain>
    </source>
</reference>